<dbReference type="SUPFAM" id="SSF46894">
    <property type="entry name" value="C-terminal effector domain of the bipartite response regulators"/>
    <property type="match status" value="1"/>
</dbReference>
<evidence type="ECO:0000259" key="5">
    <source>
        <dbReference type="PROSITE" id="PS50043"/>
    </source>
</evidence>
<dbReference type="PRINTS" id="PR00038">
    <property type="entry name" value="HTHLUXR"/>
</dbReference>
<dbReference type="Pfam" id="PF00196">
    <property type="entry name" value="GerE"/>
    <property type="match status" value="1"/>
</dbReference>
<feature type="compositionally biased region" description="Low complexity" evidence="4">
    <location>
        <begin position="47"/>
        <end position="76"/>
    </location>
</feature>
<name>A0ABP6C913_9ACTN</name>
<comment type="caution">
    <text evidence="6">The sequence shown here is derived from an EMBL/GenBank/DDBJ whole genome shotgun (WGS) entry which is preliminary data.</text>
</comment>
<dbReference type="InterPro" id="IPR036388">
    <property type="entry name" value="WH-like_DNA-bd_sf"/>
</dbReference>
<keyword evidence="1" id="KW-0805">Transcription regulation</keyword>
<evidence type="ECO:0000256" key="3">
    <source>
        <dbReference type="ARBA" id="ARBA00023163"/>
    </source>
</evidence>
<dbReference type="SMART" id="SM00421">
    <property type="entry name" value="HTH_LUXR"/>
    <property type="match status" value="1"/>
</dbReference>
<organism evidence="6 7">
    <name type="scientific">Streptomyces axinellae</name>
    <dbReference type="NCBI Taxonomy" id="552788"/>
    <lineage>
        <taxon>Bacteria</taxon>
        <taxon>Bacillati</taxon>
        <taxon>Actinomycetota</taxon>
        <taxon>Actinomycetes</taxon>
        <taxon>Kitasatosporales</taxon>
        <taxon>Streptomycetaceae</taxon>
        <taxon>Streptomyces</taxon>
    </lineage>
</organism>
<protein>
    <submittedName>
        <fullName evidence="6">LuxR C-terminal-related transcriptional regulator</fullName>
    </submittedName>
</protein>
<keyword evidence="7" id="KW-1185">Reference proteome</keyword>
<dbReference type="SUPFAM" id="SSF55781">
    <property type="entry name" value="GAF domain-like"/>
    <property type="match status" value="1"/>
</dbReference>
<feature type="domain" description="HTH luxR-type" evidence="5">
    <location>
        <begin position="298"/>
        <end position="363"/>
    </location>
</feature>
<feature type="region of interest" description="Disordered" evidence="4">
    <location>
        <begin position="282"/>
        <end position="304"/>
    </location>
</feature>
<evidence type="ECO:0000256" key="4">
    <source>
        <dbReference type="SAM" id="MobiDB-lite"/>
    </source>
</evidence>
<keyword evidence="3" id="KW-0804">Transcription</keyword>
<dbReference type="Proteomes" id="UP001501447">
    <property type="component" value="Unassembled WGS sequence"/>
</dbReference>
<keyword evidence="2" id="KW-0238">DNA-binding</keyword>
<dbReference type="InterPro" id="IPR000792">
    <property type="entry name" value="Tscrpt_reg_LuxR_C"/>
</dbReference>
<evidence type="ECO:0000313" key="7">
    <source>
        <dbReference type="Proteomes" id="UP001501447"/>
    </source>
</evidence>
<dbReference type="InterPro" id="IPR029016">
    <property type="entry name" value="GAF-like_dom_sf"/>
</dbReference>
<accession>A0ABP6C913</accession>
<evidence type="ECO:0000313" key="6">
    <source>
        <dbReference type="EMBL" id="GAA2608467.1"/>
    </source>
</evidence>
<dbReference type="Gene3D" id="3.30.450.40">
    <property type="match status" value="1"/>
</dbReference>
<dbReference type="PANTHER" id="PTHR43214:SF42">
    <property type="entry name" value="TRANSCRIPTIONAL REGULATORY PROTEIN DESR"/>
    <property type="match status" value="1"/>
</dbReference>
<dbReference type="Pfam" id="PF01590">
    <property type="entry name" value="GAF"/>
    <property type="match status" value="1"/>
</dbReference>
<feature type="region of interest" description="Disordered" evidence="4">
    <location>
        <begin position="1"/>
        <end position="81"/>
    </location>
</feature>
<dbReference type="InterPro" id="IPR003018">
    <property type="entry name" value="GAF"/>
</dbReference>
<gene>
    <name evidence="6" type="ORF">GCM10009863_22330</name>
</gene>
<dbReference type="Gene3D" id="1.10.10.10">
    <property type="entry name" value="Winged helix-like DNA-binding domain superfamily/Winged helix DNA-binding domain"/>
    <property type="match status" value="1"/>
</dbReference>
<proteinExistence type="predicted"/>
<reference evidence="7" key="1">
    <citation type="journal article" date="2019" name="Int. J. Syst. Evol. Microbiol.">
        <title>The Global Catalogue of Microorganisms (GCM) 10K type strain sequencing project: providing services to taxonomists for standard genome sequencing and annotation.</title>
        <authorList>
            <consortium name="The Broad Institute Genomics Platform"/>
            <consortium name="The Broad Institute Genome Sequencing Center for Infectious Disease"/>
            <person name="Wu L."/>
            <person name="Ma J."/>
        </authorList>
    </citation>
    <scope>NUCLEOTIDE SEQUENCE [LARGE SCALE GENOMIC DNA]</scope>
    <source>
        <strain evidence="7">JCM 16373</strain>
    </source>
</reference>
<dbReference type="InterPro" id="IPR039420">
    <property type="entry name" value="WalR-like"/>
</dbReference>
<dbReference type="PANTHER" id="PTHR43214">
    <property type="entry name" value="TWO-COMPONENT RESPONSE REGULATOR"/>
    <property type="match status" value="1"/>
</dbReference>
<feature type="compositionally biased region" description="Gly residues" evidence="4">
    <location>
        <begin position="285"/>
        <end position="296"/>
    </location>
</feature>
<dbReference type="InterPro" id="IPR016032">
    <property type="entry name" value="Sig_transdc_resp-reg_C-effctor"/>
</dbReference>
<dbReference type="CDD" id="cd06170">
    <property type="entry name" value="LuxR_C_like"/>
    <property type="match status" value="1"/>
</dbReference>
<evidence type="ECO:0000256" key="1">
    <source>
        <dbReference type="ARBA" id="ARBA00023015"/>
    </source>
</evidence>
<feature type="compositionally biased region" description="Low complexity" evidence="4">
    <location>
        <begin position="10"/>
        <end position="22"/>
    </location>
</feature>
<evidence type="ECO:0000256" key="2">
    <source>
        <dbReference type="ARBA" id="ARBA00023125"/>
    </source>
</evidence>
<dbReference type="EMBL" id="BAAARJ010000006">
    <property type="protein sequence ID" value="GAA2608467.1"/>
    <property type="molecule type" value="Genomic_DNA"/>
</dbReference>
<sequence length="366" mass="37868">MLTGPGPNTPAVAGPLSAGAAGPPDPRLVGPARPTARTALPEEATLPSTPATRSTPVTPATSSPGSAPALSAARSPARSDHADAFRHAIRLARRRAGVRVVFGGQVEDGALGLTEFAGTHGDAMVGLRVAPGRGLGGYVLAHQRPYAVNDYVPAATITHDYDSPVVREGLRAIAAAPVSVQGGVRGVLYAAVKDAAPLGDRTTGVLMDAARRLAGEIAVRDEVERRVRRMETAAQAPPPPPSPGTDALRDLHAELRGIAHEIEDTALRDRLRHACDRFLRVGATGAPGAGTGGGDQSRGAPVPRLSPRELDVLSYVALGCTNAEAARRLCLEAETVKAYLRSATRKLGAHGRHQAVAAARRHGLLP</sequence>
<dbReference type="PROSITE" id="PS50043">
    <property type="entry name" value="HTH_LUXR_2"/>
    <property type="match status" value="1"/>
</dbReference>